<keyword evidence="7 13" id="KW-0819">tRNA processing</keyword>
<dbReference type="GO" id="GO:0003725">
    <property type="term" value="F:double-stranded RNA binding"/>
    <property type="evidence" value="ECO:0007669"/>
    <property type="project" value="UniProtKB-UniRule"/>
</dbReference>
<dbReference type="EC" id="2.7.7.87" evidence="3 13"/>
<evidence type="ECO:0000256" key="7">
    <source>
        <dbReference type="ARBA" id="ARBA00022694"/>
    </source>
</evidence>
<gene>
    <name evidence="17" type="ORF">SY83_10640</name>
</gene>
<dbReference type="EMBL" id="CP011388">
    <property type="protein sequence ID" value="ANE48854.1"/>
    <property type="molecule type" value="Genomic_DNA"/>
</dbReference>
<keyword evidence="18" id="KW-1185">Reference proteome</keyword>
<dbReference type="PIRSF" id="PIRSF004930">
    <property type="entry name" value="Tln_factor_SUA5"/>
    <property type="match status" value="1"/>
</dbReference>
<keyword evidence="6 13" id="KW-0808">Transferase</keyword>
<dbReference type="Proteomes" id="UP000076927">
    <property type="component" value="Chromosome"/>
</dbReference>
<feature type="binding site" evidence="14">
    <location>
        <position position="265"/>
    </location>
    <ligand>
        <name>ATP</name>
        <dbReference type="ChEBI" id="CHEBI:30616"/>
    </ligand>
</feature>
<organism evidence="17 18">
    <name type="scientific">Paenibacillus swuensis</name>
    <dbReference type="NCBI Taxonomy" id="1178515"/>
    <lineage>
        <taxon>Bacteria</taxon>
        <taxon>Bacillati</taxon>
        <taxon>Bacillota</taxon>
        <taxon>Bacilli</taxon>
        <taxon>Bacillales</taxon>
        <taxon>Paenibacillaceae</taxon>
        <taxon>Paenibacillus</taxon>
    </lineage>
</organism>
<evidence type="ECO:0000313" key="18">
    <source>
        <dbReference type="Proteomes" id="UP000076927"/>
    </source>
</evidence>
<feature type="region of interest" description="Disordered" evidence="15">
    <location>
        <begin position="214"/>
        <end position="258"/>
    </location>
</feature>
<reference evidence="17 18" key="1">
    <citation type="submission" date="2015-01" db="EMBL/GenBank/DDBJ databases">
        <title>Paenibacillus swuensis/DY6/whole genome sequencing.</title>
        <authorList>
            <person name="Kim M.K."/>
            <person name="Srinivasan S."/>
            <person name="Lee J.-J."/>
        </authorList>
    </citation>
    <scope>NUCLEOTIDE SEQUENCE [LARGE SCALE GENOMIC DNA]</scope>
    <source>
        <strain evidence="17 18">DY6</strain>
    </source>
</reference>
<dbReference type="PATRIC" id="fig|1178515.4.peg.2136"/>
<dbReference type="InterPro" id="IPR005145">
    <property type="entry name" value="Sua5_C"/>
</dbReference>
<dbReference type="GO" id="GO:0006450">
    <property type="term" value="P:regulation of translational fidelity"/>
    <property type="evidence" value="ECO:0007669"/>
    <property type="project" value="TreeGrafter"/>
</dbReference>
<evidence type="ECO:0000256" key="14">
    <source>
        <dbReference type="PIRSR" id="PIRSR004930-1"/>
    </source>
</evidence>
<keyword evidence="9 13" id="KW-0547">Nucleotide-binding</keyword>
<evidence type="ECO:0000256" key="6">
    <source>
        <dbReference type="ARBA" id="ARBA00022679"/>
    </source>
</evidence>
<dbReference type="GO" id="GO:0000049">
    <property type="term" value="F:tRNA binding"/>
    <property type="evidence" value="ECO:0007669"/>
    <property type="project" value="TreeGrafter"/>
</dbReference>
<evidence type="ECO:0000256" key="8">
    <source>
        <dbReference type="ARBA" id="ARBA00022695"/>
    </source>
</evidence>
<protein>
    <recommendedName>
        <fullName evidence="4 13">Threonylcarbamoyl-AMP synthase</fullName>
        <shortName evidence="13">TC-AMP synthase</shortName>
        <ecNumber evidence="3 13">2.7.7.87</ecNumber>
    </recommendedName>
    <alternativeName>
        <fullName evidence="11 13">L-threonylcarbamoyladenylate synthase</fullName>
    </alternativeName>
</protein>
<evidence type="ECO:0000256" key="5">
    <source>
        <dbReference type="ARBA" id="ARBA00022490"/>
    </source>
</evidence>
<evidence type="ECO:0000256" key="9">
    <source>
        <dbReference type="ARBA" id="ARBA00022741"/>
    </source>
</evidence>
<dbReference type="PANTHER" id="PTHR17490">
    <property type="entry name" value="SUA5"/>
    <property type="match status" value="1"/>
</dbReference>
<dbReference type="InterPro" id="IPR006070">
    <property type="entry name" value="Sua5-like_dom"/>
</dbReference>
<feature type="binding site" evidence="14">
    <location>
        <position position="147"/>
    </location>
    <ligand>
        <name>ATP</name>
        <dbReference type="ChEBI" id="CHEBI:30616"/>
    </ligand>
</feature>
<sequence>MNDNGNDMLAYQEAAQTLRDGGLVAFPTETVYGLGADARSTEAVERIFRAKGRPSDNPLIVHIADRAQLSALAESISPLAEALMDRFWPGPLTLVLPAREGAVSPRVTAGLRTVAVRMPGHPAALRLIAAAGCPVAAPSANRSGRPSPTQAVHVLDDLGGSIDGILDGGPAGVGLESTVVEPLEGRIHVLRPGGITAEQLREVAEVVLHASLVSGDEQQPEAEPAYEGEAPAGSGTISTPPGAAIQPPLPASEGPKSPGMKYRHYAPRGQMMVAEPRAGHDAGAFTAAVQAALDTAKARGETTGILTYEEHASLYHADIVAVCGRLAEPETIAQGLYGALRRFDAEGATYILAETIPAKGIGFAVMNRLSKAAGHRKLEWS</sequence>
<dbReference type="InterPro" id="IPR038385">
    <property type="entry name" value="Sua5/YwlC_C"/>
</dbReference>
<evidence type="ECO:0000256" key="3">
    <source>
        <dbReference type="ARBA" id="ARBA00012584"/>
    </source>
</evidence>
<evidence type="ECO:0000256" key="11">
    <source>
        <dbReference type="ARBA" id="ARBA00029774"/>
    </source>
</evidence>
<dbReference type="GO" id="GO:0005737">
    <property type="term" value="C:cytoplasm"/>
    <property type="evidence" value="ECO:0007669"/>
    <property type="project" value="UniProtKB-SubCell"/>
</dbReference>
<evidence type="ECO:0000256" key="4">
    <source>
        <dbReference type="ARBA" id="ARBA00015492"/>
    </source>
</evidence>
<feature type="binding site" evidence="14">
    <location>
        <position position="191"/>
    </location>
    <ligand>
        <name>ATP</name>
        <dbReference type="ChEBI" id="CHEBI:30616"/>
    </ligand>
</feature>
<comment type="catalytic activity">
    <reaction evidence="12 13">
        <text>L-threonine + hydrogencarbonate + ATP = L-threonylcarbamoyladenylate + diphosphate + H2O</text>
        <dbReference type="Rhea" id="RHEA:36407"/>
        <dbReference type="ChEBI" id="CHEBI:15377"/>
        <dbReference type="ChEBI" id="CHEBI:17544"/>
        <dbReference type="ChEBI" id="CHEBI:30616"/>
        <dbReference type="ChEBI" id="CHEBI:33019"/>
        <dbReference type="ChEBI" id="CHEBI:57926"/>
        <dbReference type="ChEBI" id="CHEBI:73682"/>
        <dbReference type="EC" id="2.7.7.87"/>
    </reaction>
</comment>
<dbReference type="FunFam" id="3.90.870.10:FF:000008">
    <property type="entry name" value="Threonylcarbamoyl-AMP synthase"/>
    <property type="match status" value="1"/>
</dbReference>
<name>A0A172TPL7_9BACL</name>
<evidence type="ECO:0000256" key="10">
    <source>
        <dbReference type="ARBA" id="ARBA00022840"/>
    </source>
</evidence>
<comment type="function">
    <text evidence="13">Required for the formation of a threonylcarbamoyl group on adenosine at position 37 (t(6)A37) in tRNAs that read codons beginning with adenine.</text>
</comment>
<evidence type="ECO:0000259" key="16">
    <source>
        <dbReference type="PROSITE" id="PS51163"/>
    </source>
</evidence>
<evidence type="ECO:0000256" key="12">
    <source>
        <dbReference type="ARBA" id="ARBA00048366"/>
    </source>
</evidence>
<comment type="subcellular location">
    <subcellularLocation>
        <location evidence="1 13">Cytoplasm</location>
    </subcellularLocation>
</comment>
<dbReference type="PANTHER" id="PTHR17490:SF16">
    <property type="entry name" value="THREONYLCARBAMOYL-AMP SYNTHASE"/>
    <property type="match status" value="1"/>
</dbReference>
<evidence type="ECO:0000256" key="1">
    <source>
        <dbReference type="ARBA" id="ARBA00004496"/>
    </source>
</evidence>
<feature type="binding site" evidence="14">
    <location>
        <position position="177"/>
    </location>
    <ligand>
        <name>L-threonine</name>
        <dbReference type="ChEBI" id="CHEBI:57926"/>
    </ligand>
</feature>
<evidence type="ECO:0000313" key="17">
    <source>
        <dbReference type="EMBL" id="ANE48854.1"/>
    </source>
</evidence>
<evidence type="ECO:0000256" key="15">
    <source>
        <dbReference type="SAM" id="MobiDB-lite"/>
    </source>
</evidence>
<dbReference type="Gene3D" id="3.90.870.10">
    <property type="entry name" value="DHBP synthase"/>
    <property type="match status" value="1"/>
</dbReference>
<dbReference type="InterPro" id="IPR010923">
    <property type="entry name" value="T(6)A37_SUA5"/>
</dbReference>
<dbReference type="Pfam" id="PF01300">
    <property type="entry name" value="Sua5_yciO_yrdC"/>
    <property type="match status" value="1"/>
</dbReference>
<feature type="binding site" evidence="14">
    <location>
        <position position="139"/>
    </location>
    <ligand>
        <name>ATP</name>
        <dbReference type="ChEBI" id="CHEBI:30616"/>
    </ligand>
</feature>
<evidence type="ECO:0000256" key="13">
    <source>
        <dbReference type="PIRNR" id="PIRNR004930"/>
    </source>
</evidence>
<dbReference type="InterPro" id="IPR017945">
    <property type="entry name" value="DHBP_synth_RibB-like_a/b_dom"/>
</dbReference>
<dbReference type="GO" id="GO:0061710">
    <property type="term" value="F:L-threonylcarbamoyladenylate synthase"/>
    <property type="evidence" value="ECO:0007669"/>
    <property type="project" value="UniProtKB-EC"/>
</dbReference>
<dbReference type="Pfam" id="PF03481">
    <property type="entry name" value="Sua5_C"/>
    <property type="match status" value="1"/>
</dbReference>
<feature type="binding site" evidence="14">
    <location>
        <position position="30"/>
    </location>
    <ligand>
        <name>L-threonine</name>
        <dbReference type="ChEBI" id="CHEBI:57926"/>
    </ligand>
</feature>
<comment type="similarity">
    <text evidence="2 13">Belongs to the SUA5 family.</text>
</comment>
<dbReference type="Gene3D" id="3.40.50.11030">
    <property type="entry name" value="Threonylcarbamoyl-AMP synthase, C-terminal domain"/>
    <property type="match status" value="1"/>
</dbReference>
<feature type="binding site" evidence="14">
    <location>
        <position position="57"/>
    </location>
    <ligand>
        <name>ATP</name>
        <dbReference type="ChEBI" id="CHEBI:30616"/>
    </ligand>
</feature>
<dbReference type="STRING" id="1178515.SY83_10640"/>
<proteinExistence type="inferred from homology"/>
<feature type="domain" description="YrdC-like" evidence="16">
    <location>
        <begin position="8"/>
        <end position="195"/>
    </location>
</feature>
<dbReference type="GO" id="GO:0008033">
    <property type="term" value="P:tRNA processing"/>
    <property type="evidence" value="ECO:0007669"/>
    <property type="project" value="UniProtKB-KW"/>
</dbReference>
<dbReference type="GO" id="GO:0005524">
    <property type="term" value="F:ATP binding"/>
    <property type="evidence" value="ECO:0007669"/>
    <property type="project" value="UniProtKB-UniRule"/>
</dbReference>
<feature type="binding site" evidence="14">
    <location>
        <position position="137"/>
    </location>
    <ligand>
        <name>L-threonine</name>
        <dbReference type="ChEBI" id="CHEBI:57926"/>
    </ligand>
</feature>
<feature type="binding site" evidence="14">
    <location>
        <position position="117"/>
    </location>
    <ligand>
        <name>L-threonine</name>
        <dbReference type="ChEBI" id="CHEBI:57926"/>
    </ligand>
</feature>
<feature type="binding site" evidence="14">
    <location>
        <position position="62"/>
    </location>
    <ligand>
        <name>L-threonine</name>
        <dbReference type="ChEBI" id="CHEBI:57926"/>
    </ligand>
</feature>
<dbReference type="KEGG" id="pswu:SY83_10640"/>
<keyword evidence="5 13" id="KW-0963">Cytoplasm</keyword>
<dbReference type="AlphaFoldDB" id="A0A172TPL7"/>
<evidence type="ECO:0000256" key="2">
    <source>
        <dbReference type="ARBA" id="ARBA00007663"/>
    </source>
</evidence>
<dbReference type="NCBIfam" id="TIGR00057">
    <property type="entry name" value="L-threonylcarbamoyladenylate synthase"/>
    <property type="match status" value="1"/>
</dbReference>
<keyword evidence="10 13" id="KW-0067">ATP-binding</keyword>
<dbReference type="InterPro" id="IPR050156">
    <property type="entry name" value="TC-AMP_synthase_SUA5"/>
</dbReference>
<keyword evidence="8 13" id="KW-0548">Nucleotidyltransferase</keyword>
<feature type="binding site" evidence="14">
    <location>
        <position position="53"/>
    </location>
    <ligand>
        <name>ATP</name>
        <dbReference type="ChEBI" id="CHEBI:30616"/>
    </ligand>
</feature>
<feature type="binding site" evidence="14">
    <location>
        <position position="113"/>
    </location>
    <ligand>
        <name>ATP</name>
        <dbReference type="ChEBI" id="CHEBI:30616"/>
    </ligand>
</feature>
<dbReference type="PROSITE" id="PS51163">
    <property type="entry name" value="YRDC"/>
    <property type="match status" value="1"/>
</dbReference>
<accession>A0A172TPL7</accession>
<dbReference type="SUPFAM" id="SSF55821">
    <property type="entry name" value="YrdC/RibB"/>
    <property type="match status" value="1"/>
</dbReference>